<evidence type="ECO:0008006" key="4">
    <source>
        <dbReference type="Google" id="ProtNLM"/>
    </source>
</evidence>
<name>X0WCG4_9ZZZZ</name>
<dbReference type="Pfam" id="PF00118">
    <property type="entry name" value="Cpn60_TCP1"/>
    <property type="match status" value="1"/>
</dbReference>
<dbReference type="AlphaFoldDB" id="X0WCG4"/>
<dbReference type="GO" id="GO:0140662">
    <property type="term" value="F:ATP-dependent protein folding chaperone"/>
    <property type="evidence" value="ECO:0007669"/>
    <property type="project" value="InterPro"/>
</dbReference>
<dbReference type="GO" id="GO:0042026">
    <property type="term" value="P:protein refolding"/>
    <property type="evidence" value="ECO:0007669"/>
    <property type="project" value="InterPro"/>
</dbReference>
<sequence>CPDKYDEADMTPMVDGYNVKTGEFGDMFKMGVIDPLKVTRSALENAVSVASTILSTNAIITMARTYDEVEQPSPNYTVTNIT</sequence>
<protein>
    <recommendedName>
        <fullName evidence="4">Molecular chaperone GroEL</fullName>
    </recommendedName>
</protein>
<dbReference type="InterPro" id="IPR002423">
    <property type="entry name" value="Cpn60/GroEL/TCP-1"/>
</dbReference>
<dbReference type="EMBL" id="BARS01020697">
    <property type="protein sequence ID" value="GAG10361.1"/>
    <property type="molecule type" value="Genomic_DNA"/>
</dbReference>
<reference evidence="3" key="1">
    <citation type="journal article" date="2014" name="Front. Microbiol.">
        <title>High frequency of phylogenetically diverse reductive dehalogenase-homologous genes in deep subseafloor sedimentary metagenomes.</title>
        <authorList>
            <person name="Kawai M."/>
            <person name="Futagami T."/>
            <person name="Toyoda A."/>
            <person name="Takaki Y."/>
            <person name="Nishi S."/>
            <person name="Hori S."/>
            <person name="Arai W."/>
            <person name="Tsubouchi T."/>
            <person name="Morono Y."/>
            <person name="Uchiyama I."/>
            <person name="Ito T."/>
            <person name="Fujiyama A."/>
            <person name="Inagaki F."/>
            <person name="Takami H."/>
        </authorList>
    </citation>
    <scope>NUCLEOTIDE SEQUENCE</scope>
    <source>
        <strain evidence="3">Expedition CK06-06</strain>
    </source>
</reference>
<proteinExistence type="inferred from homology"/>
<comment type="caution">
    <text evidence="3">The sequence shown here is derived from an EMBL/GenBank/DDBJ whole genome shotgun (WGS) entry which is preliminary data.</text>
</comment>
<dbReference type="InterPro" id="IPR027413">
    <property type="entry name" value="GROEL-like_equatorial_sf"/>
</dbReference>
<gene>
    <name evidence="3" type="ORF">S01H1_33347</name>
</gene>
<accession>X0WCG4</accession>
<keyword evidence="2" id="KW-0143">Chaperone</keyword>
<dbReference type="GO" id="GO:0005524">
    <property type="term" value="F:ATP binding"/>
    <property type="evidence" value="ECO:0007669"/>
    <property type="project" value="InterPro"/>
</dbReference>
<evidence type="ECO:0000313" key="3">
    <source>
        <dbReference type="EMBL" id="GAG10361.1"/>
    </source>
</evidence>
<dbReference type="PANTHER" id="PTHR45633">
    <property type="entry name" value="60 KDA HEAT SHOCK PROTEIN, MITOCHONDRIAL"/>
    <property type="match status" value="1"/>
</dbReference>
<evidence type="ECO:0000256" key="2">
    <source>
        <dbReference type="ARBA" id="ARBA00023186"/>
    </source>
</evidence>
<dbReference type="Gene3D" id="1.10.560.10">
    <property type="entry name" value="GroEL-like equatorial domain"/>
    <property type="match status" value="1"/>
</dbReference>
<dbReference type="InterPro" id="IPR001844">
    <property type="entry name" value="Cpn60/GroEL"/>
</dbReference>
<feature type="non-terminal residue" evidence="3">
    <location>
        <position position="1"/>
    </location>
</feature>
<organism evidence="3">
    <name type="scientific">marine sediment metagenome</name>
    <dbReference type="NCBI Taxonomy" id="412755"/>
    <lineage>
        <taxon>unclassified sequences</taxon>
        <taxon>metagenomes</taxon>
        <taxon>ecological metagenomes</taxon>
    </lineage>
</organism>
<dbReference type="SUPFAM" id="SSF48592">
    <property type="entry name" value="GroEL equatorial domain-like"/>
    <property type="match status" value="1"/>
</dbReference>
<comment type="similarity">
    <text evidence="1">Belongs to the chaperonin (HSP60) family.</text>
</comment>
<evidence type="ECO:0000256" key="1">
    <source>
        <dbReference type="ARBA" id="ARBA00006607"/>
    </source>
</evidence>